<dbReference type="PANTHER" id="PTHR30524:SF0">
    <property type="entry name" value="ALTRONATE OXIDOREDUCTASE-RELATED"/>
    <property type="match status" value="1"/>
</dbReference>
<evidence type="ECO:0000256" key="2">
    <source>
        <dbReference type="ARBA" id="ARBA00012939"/>
    </source>
</evidence>
<reference evidence="10 11" key="1">
    <citation type="submission" date="2018-06" db="EMBL/GenBank/DDBJ databases">
        <authorList>
            <consortium name="Pathogen Informatics"/>
            <person name="Doyle S."/>
        </authorList>
    </citation>
    <scope>NUCLEOTIDE SEQUENCE [LARGE SCALE GENOMIC DNA]</scope>
    <source>
        <strain evidence="11">NCTC 10815</strain>
    </source>
</reference>
<dbReference type="NCBIfam" id="NF002649">
    <property type="entry name" value="PRK02318.2-1"/>
    <property type="match status" value="1"/>
</dbReference>
<dbReference type="EMBL" id="UGPG01000001">
    <property type="protein sequence ID" value="STY44782.1"/>
    <property type="molecule type" value="Genomic_DNA"/>
</dbReference>
<dbReference type="RefSeq" id="WP_003756632.1">
    <property type="nucleotide sequence ID" value="NZ_CABKNG010000001.1"/>
</dbReference>
<dbReference type="PRINTS" id="PR00084">
    <property type="entry name" value="MTLDHDRGNASE"/>
</dbReference>
<feature type="binding site" evidence="7">
    <location>
        <begin position="5"/>
        <end position="16"/>
    </location>
    <ligand>
        <name>NAD(+)</name>
        <dbReference type="ChEBI" id="CHEBI:57540"/>
    </ligand>
</feature>
<dbReference type="NCBIfam" id="NF002652">
    <property type="entry name" value="PRK02318.2-5"/>
    <property type="match status" value="1"/>
</dbReference>
<evidence type="ECO:0000256" key="1">
    <source>
        <dbReference type="ARBA" id="ARBA00006541"/>
    </source>
</evidence>
<dbReference type="NCBIfam" id="NF002646">
    <property type="entry name" value="PRK02318.1-2"/>
    <property type="match status" value="1"/>
</dbReference>
<dbReference type="PROSITE" id="PS00974">
    <property type="entry name" value="MANNITOL_DHGENASE"/>
    <property type="match status" value="1"/>
</dbReference>
<organism evidence="10 11">
    <name type="scientific">Listeria grayi</name>
    <name type="common">Listeria murrayi</name>
    <dbReference type="NCBI Taxonomy" id="1641"/>
    <lineage>
        <taxon>Bacteria</taxon>
        <taxon>Bacillati</taxon>
        <taxon>Bacillota</taxon>
        <taxon>Bacilli</taxon>
        <taxon>Bacillales</taxon>
        <taxon>Listeriaceae</taxon>
        <taxon>Listeria</taxon>
    </lineage>
</organism>
<dbReference type="HAMAP" id="MF_00196">
    <property type="entry name" value="Mannitol_dehydrog"/>
    <property type="match status" value="1"/>
</dbReference>
<dbReference type="Proteomes" id="UP000254879">
    <property type="component" value="Unassembled WGS sequence"/>
</dbReference>
<dbReference type="InterPro" id="IPR023027">
    <property type="entry name" value="Mannitol_DH_CS"/>
</dbReference>
<dbReference type="InterPro" id="IPR008927">
    <property type="entry name" value="6-PGluconate_DH-like_C_sf"/>
</dbReference>
<dbReference type="PANTHER" id="PTHR30524">
    <property type="entry name" value="MANNITOL-1-PHOSPHATE 5-DEHYDROGENASE"/>
    <property type="match status" value="1"/>
</dbReference>
<dbReference type="InterPro" id="IPR000669">
    <property type="entry name" value="Mannitol_DH"/>
</dbReference>
<feature type="domain" description="Mannitol dehydrogenase C-terminal" evidence="9">
    <location>
        <begin position="204"/>
        <end position="382"/>
    </location>
</feature>
<dbReference type="SUPFAM" id="SSF51735">
    <property type="entry name" value="NAD(P)-binding Rossmann-fold domains"/>
    <property type="match status" value="1"/>
</dbReference>
<protein>
    <recommendedName>
        <fullName evidence="3 7">Mannitol-1-phosphate 5-dehydrogenase</fullName>
        <ecNumber evidence="2 7">1.1.1.17</ecNumber>
    </recommendedName>
</protein>
<comment type="catalytic activity">
    <reaction evidence="6 7">
        <text>D-mannitol 1-phosphate + NAD(+) = beta-D-fructose 6-phosphate + NADH + H(+)</text>
        <dbReference type="Rhea" id="RHEA:19661"/>
        <dbReference type="ChEBI" id="CHEBI:15378"/>
        <dbReference type="ChEBI" id="CHEBI:57540"/>
        <dbReference type="ChEBI" id="CHEBI:57634"/>
        <dbReference type="ChEBI" id="CHEBI:57945"/>
        <dbReference type="ChEBI" id="CHEBI:61381"/>
        <dbReference type="EC" id="1.1.1.17"/>
    </reaction>
</comment>
<evidence type="ECO:0000259" key="8">
    <source>
        <dbReference type="Pfam" id="PF01232"/>
    </source>
</evidence>
<dbReference type="InterPro" id="IPR013118">
    <property type="entry name" value="Mannitol_DH_C"/>
</dbReference>
<dbReference type="Gene3D" id="1.10.1040.10">
    <property type="entry name" value="N-(1-d-carboxylethyl)-l-norvaline Dehydrogenase, domain 2"/>
    <property type="match status" value="1"/>
</dbReference>
<keyword evidence="5 7" id="KW-0520">NAD</keyword>
<evidence type="ECO:0000256" key="5">
    <source>
        <dbReference type="ARBA" id="ARBA00023027"/>
    </source>
</evidence>
<dbReference type="GO" id="GO:0008926">
    <property type="term" value="F:mannitol-1-phosphate 5-dehydrogenase activity"/>
    <property type="evidence" value="ECO:0007669"/>
    <property type="project" value="UniProtKB-UniRule"/>
</dbReference>
<dbReference type="Pfam" id="PF01232">
    <property type="entry name" value="Mannitol_dh"/>
    <property type="match status" value="1"/>
</dbReference>
<dbReference type="InterPro" id="IPR013328">
    <property type="entry name" value="6PGD_dom2"/>
</dbReference>
<dbReference type="InterPro" id="IPR013131">
    <property type="entry name" value="Mannitol_DH_N"/>
</dbReference>
<name>A0A378MHD1_LISGR</name>
<gene>
    <name evidence="7 10" type="primary">mtlD</name>
    <name evidence="10" type="ORF">NCTC10815_02136</name>
</gene>
<evidence type="ECO:0000256" key="7">
    <source>
        <dbReference type="HAMAP-Rule" id="MF_00196"/>
    </source>
</evidence>
<dbReference type="InterPro" id="IPR023028">
    <property type="entry name" value="Mannitol_1_phos_5_DH"/>
</dbReference>
<dbReference type="AlphaFoldDB" id="A0A378MHD1"/>
<comment type="similarity">
    <text evidence="1 7">Belongs to the mannitol dehydrogenase family.</text>
</comment>
<evidence type="ECO:0000256" key="6">
    <source>
        <dbReference type="ARBA" id="ARBA00048615"/>
    </source>
</evidence>
<accession>A0A378MHD1</accession>
<dbReference type="GO" id="GO:0005829">
    <property type="term" value="C:cytosol"/>
    <property type="evidence" value="ECO:0007669"/>
    <property type="project" value="TreeGrafter"/>
</dbReference>
<evidence type="ECO:0000313" key="10">
    <source>
        <dbReference type="EMBL" id="STY44782.1"/>
    </source>
</evidence>
<dbReference type="SUPFAM" id="SSF48179">
    <property type="entry name" value="6-phosphogluconate dehydrogenase C-terminal domain-like"/>
    <property type="match status" value="1"/>
</dbReference>
<dbReference type="Pfam" id="PF08125">
    <property type="entry name" value="Mannitol_dh_C"/>
    <property type="match status" value="1"/>
</dbReference>
<evidence type="ECO:0000256" key="4">
    <source>
        <dbReference type="ARBA" id="ARBA00023002"/>
    </source>
</evidence>
<evidence type="ECO:0000259" key="9">
    <source>
        <dbReference type="Pfam" id="PF08125"/>
    </source>
</evidence>
<dbReference type="EC" id="1.1.1.17" evidence="2 7"/>
<dbReference type="GO" id="GO:0019592">
    <property type="term" value="P:mannitol catabolic process"/>
    <property type="evidence" value="ECO:0007669"/>
    <property type="project" value="TreeGrafter"/>
</dbReference>
<dbReference type="Gene3D" id="3.40.50.720">
    <property type="entry name" value="NAD(P)-binding Rossmann-like Domain"/>
    <property type="match status" value="1"/>
</dbReference>
<keyword evidence="4 7" id="KW-0560">Oxidoreductase</keyword>
<evidence type="ECO:0000313" key="11">
    <source>
        <dbReference type="Proteomes" id="UP000254879"/>
    </source>
</evidence>
<dbReference type="NCBIfam" id="NF002647">
    <property type="entry name" value="PRK02318.1-3"/>
    <property type="match status" value="1"/>
</dbReference>
<proteinExistence type="inferred from homology"/>
<feature type="domain" description="Mannitol dehydrogenase N-terminal" evidence="8">
    <location>
        <begin position="4"/>
        <end position="197"/>
    </location>
</feature>
<sequence length="383" mass="42572">MAEQALHFGAGNIGRGFIGLLLSKAGYQVVFADVNEQLVDELKKRQSYEVVLADEAEEVIPVSGVTALHSANEAAALIDTIASTNIVTTAVGPNVLAIIAKSLAAGIQKRVGNEHVLLVIACENMIGGSAFLKEKVYEQLDDETKQYADKYVVFPNAAVDRIVPNQTNDDPLTVKVEPFYEWKVERPKQVADLPEIDGLTFVDDLTPYIERKLFTVNTGHAVTAYFGFMRKIDSIESAIHNEQILFAVRSALEETGALLERKFQFSHTEHQAYIEEIIKRFKNPNISDYVTRVGRSPIRKIGGDDRFVKPANQYVEAFHETPKALIDAIAAALHFDNPEDEEAVALQKMIQEEGVDKAITKYTGIEPYSRLFVNVKEAYEQLA</sequence>
<evidence type="ECO:0000256" key="3">
    <source>
        <dbReference type="ARBA" id="ARBA00016219"/>
    </source>
</evidence>
<dbReference type="InterPro" id="IPR036291">
    <property type="entry name" value="NAD(P)-bd_dom_sf"/>
</dbReference>